<sequence length="400" mass="44786">MSLVTSRPSLGPRAVTMDSWTISQSRGRKKALSLNLTDVCRLAELDRLRESCRSRRHTIEEIHIKQFSPPPKNLPNKNRSLTEPHGAMLSKRATPVDQIIRRPSVSEGGERVGQLTCKRAESAMSIESKPSVGELPRQCCDVLGPGLCRDCSRLYRRHFNTRKSAHAFPNLTISARNLATTTILKKYLPNMSPTEIQKNVAMEYIDVKPFSPRDLVSSRELRQESFANSETGVHRLKNVVNDGTSLTYFNGIADLNAKIVSGRVPRRIDLMTDGSRPKSNKLRQDKTISERLFPTFVSTKKAVDVEKSLHFTPYSPPLLSVEQQNAEPSFFAGSDLEYTLPERLPSRLFSDTDEDEYKSWDSGSIATPSQGSARTERSLPLSVPSTPQESMKHPQYGLSS</sequence>
<evidence type="ECO:0000256" key="1">
    <source>
        <dbReference type="SAM" id="MobiDB-lite"/>
    </source>
</evidence>
<dbReference type="AlphaFoldDB" id="A0A1S3J462"/>
<dbReference type="InParanoid" id="A0A1S3J462"/>
<dbReference type="RefSeq" id="XP_013404629.1">
    <property type="nucleotide sequence ID" value="XM_013549175.1"/>
</dbReference>
<reference evidence="3" key="1">
    <citation type="submission" date="2025-08" db="UniProtKB">
        <authorList>
            <consortium name="RefSeq"/>
        </authorList>
    </citation>
    <scope>IDENTIFICATION</scope>
    <source>
        <tissue evidence="3">Gonads</tissue>
    </source>
</reference>
<proteinExistence type="predicted"/>
<dbReference type="KEGG" id="lak:106169643"/>
<evidence type="ECO:0000313" key="2">
    <source>
        <dbReference type="Proteomes" id="UP000085678"/>
    </source>
</evidence>
<protein>
    <submittedName>
        <fullName evidence="3">Uncharacterized protein LOC106169643</fullName>
    </submittedName>
</protein>
<organism evidence="2 3">
    <name type="scientific">Lingula anatina</name>
    <name type="common">Brachiopod</name>
    <name type="synonym">Lingula unguis</name>
    <dbReference type="NCBI Taxonomy" id="7574"/>
    <lineage>
        <taxon>Eukaryota</taxon>
        <taxon>Metazoa</taxon>
        <taxon>Spiralia</taxon>
        <taxon>Lophotrochozoa</taxon>
        <taxon>Brachiopoda</taxon>
        <taxon>Linguliformea</taxon>
        <taxon>Lingulata</taxon>
        <taxon>Lingulida</taxon>
        <taxon>Linguloidea</taxon>
        <taxon>Lingulidae</taxon>
        <taxon>Lingula</taxon>
    </lineage>
</organism>
<feature type="compositionally biased region" description="Polar residues" evidence="1">
    <location>
        <begin position="361"/>
        <end position="373"/>
    </location>
</feature>
<feature type="region of interest" description="Disordered" evidence="1">
    <location>
        <begin position="354"/>
        <end position="400"/>
    </location>
</feature>
<dbReference type="GeneID" id="106169643"/>
<accession>A0A1S3J462</accession>
<dbReference type="OrthoDB" id="10048500at2759"/>
<dbReference type="Proteomes" id="UP000085678">
    <property type="component" value="Unplaced"/>
</dbReference>
<evidence type="ECO:0000313" key="3">
    <source>
        <dbReference type="RefSeq" id="XP_013404629.1"/>
    </source>
</evidence>
<keyword evidence="2" id="KW-1185">Reference proteome</keyword>
<name>A0A1S3J462_LINAN</name>
<gene>
    <name evidence="3" type="primary">LOC106169643</name>
</gene>